<comment type="function">
    <text evidence="3">Positive regulator of sigma-B activity. Non-phosphorylated RsbV binds to RsbW, preventing its association with sigma-B. When phosphorylated, releases RsbW, which is then free to complex with and inactivate sigma-B.</text>
</comment>
<evidence type="ECO:0000256" key="4">
    <source>
        <dbReference type="RuleBase" id="RU003749"/>
    </source>
</evidence>
<evidence type="ECO:0000259" key="5">
    <source>
        <dbReference type="PROSITE" id="PS50801"/>
    </source>
</evidence>
<keyword evidence="2" id="KW-0597">Phosphoprotein</keyword>
<dbReference type="SUPFAM" id="SSF52091">
    <property type="entry name" value="SpoIIaa-like"/>
    <property type="match status" value="1"/>
</dbReference>
<dbReference type="PANTHER" id="PTHR33495:SF9">
    <property type="entry name" value="ANTI-SIGMA-B FACTOR ANTAGONIST"/>
    <property type="match status" value="1"/>
</dbReference>
<dbReference type="Proteomes" id="UP001558534">
    <property type="component" value="Unassembled WGS sequence"/>
</dbReference>
<dbReference type="RefSeq" id="WP_368637620.1">
    <property type="nucleotide sequence ID" value="NZ_JBFRHK010000012.1"/>
</dbReference>
<dbReference type="Pfam" id="PF01740">
    <property type="entry name" value="STAS"/>
    <property type="match status" value="1"/>
</dbReference>
<keyword evidence="7" id="KW-1185">Reference proteome</keyword>
<dbReference type="InterPro" id="IPR036513">
    <property type="entry name" value="STAS_dom_sf"/>
</dbReference>
<evidence type="ECO:0000256" key="1">
    <source>
        <dbReference type="ARBA" id="ARBA00009013"/>
    </source>
</evidence>
<feature type="domain" description="STAS" evidence="5">
    <location>
        <begin position="18"/>
        <end position="111"/>
    </location>
</feature>
<evidence type="ECO:0000256" key="2">
    <source>
        <dbReference type="ARBA" id="ARBA00022553"/>
    </source>
</evidence>
<organism evidence="6 7">
    <name type="scientific">Lysinibacillus xylanilyticus</name>
    <dbReference type="NCBI Taxonomy" id="582475"/>
    <lineage>
        <taxon>Bacteria</taxon>
        <taxon>Bacillati</taxon>
        <taxon>Bacillota</taxon>
        <taxon>Bacilli</taxon>
        <taxon>Bacillales</taxon>
        <taxon>Bacillaceae</taxon>
        <taxon>Lysinibacillus</taxon>
    </lineage>
</organism>
<reference evidence="6 7" key="1">
    <citation type="submission" date="2024-07" db="EMBL/GenBank/DDBJ databases">
        <title>Characterization of a bacterium isolated from hydrolysated instant sea cucumber by whole-genome sequencing and metabolomics.</title>
        <authorList>
            <person name="Luo X."/>
            <person name="Zhang Z."/>
            <person name="Zheng Z."/>
            <person name="Zhang W."/>
            <person name="Ming T."/>
            <person name="Jiao L."/>
            <person name="Su X."/>
            <person name="Kong F."/>
            <person name="Xu J."/>
        </authorList>
    </citation>
    <scope>NUCLEOTIDE SEQUENCE [LARGE SCALE GENOMIC DNA]</scope>
    <source>
        <strain evidence="6 7">XL-2024</strain>
    </source>
</reference>
<dbReference type="EMBL" id="JBFRHK010000012">
    <property type="protein sequence ID" value="MEX3747060.1"/>
    <property type="molecule type" value="Genomic_DNA"/>
</dbReference>
<proteinExistence type="inferred from homology"/>
<dbReference type="CDD" id="cd07043">
    <property type="entry name" value="STAS_anti-anti-sigma_factors"/>
    <property type="match status" value="1"/>
</dbReference>
<dbReference type="InterPro" id="IPR003658">
    <property type="entry name" value="Anti-sigma_ant"/>
</dbReference>
<gene>
    <name evidence="6" type="ORF">AB1300_18210</name>
</gene>
<comment type="similarity">
    <text evidence="1 4">Belongs to the anti-sigma-factor antagonist family.</text>
</comment>
<dbReference type="Gene3D" id="3.30.750.24">
    <property type="entry name" value="STAS domain"/>
    <property type="match status" value="1"/>
</dbReference>
<evidence type="ECO:0000313" key="6">
    <source>
        <dbReference type="EMBL" id="MEX3747060.1"/>
    </source>
</evidence>
<dbReference type="NCBIfam" id="TIGR00377">
    <property type="entry name" value="ant_ant_sig"/>
    <property type="match status" value="1"/>
</dbReference>
<sequence>MDMAIHFKELDNKLYGFVEGEIDTFTASRLREELEAVKITEGLEIELNLSKVNYMDSTGLGIFVAFYKRALREKGKVKLVGLSNRLQRLFEITGLSDLMDIETDKKVELRK</sequence>
<evidence type="ECO:0000313" key="7">
    <source>
        <dbReference type="Proteomes" id="UP001558534"/>
    </source>
</evidence>
<dbReference type="InterPro" id="IPR002645">
    <property type="entry name" value="STAS_dom"/>
</dbReference>
<protein>
    <recommendedName>
        <fullName evidence="4">Anti-sigma factor antagonist</fullName>
    </recommendedName>
</protein>
<comment type="caution">
    <text evidence="6">The sequence shown here is derived from an EMBL/GenBank/DDBJ whole genome shotgun (WGS) entry which is preliminary data.</text>
</comment>
<dbReference type="PROSITE" id="PS50801">
    <property type="entry name" value="STAS"/>
    <property type="match status" value="1"/>
</dbReference>
<name>A0ABV3W1N4_9BACI</name>
<evidence type="ECO:0000256" key="3">
    <source>
        <dbReference type="ARBA" id="ARBA00024670"/>
    </source>
</evidence>
<accession>A0ABV3W1N4</accession>
<dbReference type="PANTHER" id="PTHR33495">
    <property type="entry name" value="ANTI-SIGMA FACTOR ANTAGONIST TM_1081-RELATED-RELATED"/>
    <property type="match status" value="1"/>
</dbReference>